<sequence>MALTEEQKTLIKAASDKTFPFVERCEVQTLEVDRGYCKMLMPFKPNINHVGIMYAGALYTIAELPGGTIYLTSFDTKKFYPIVKDMSIRFRRPATTDVTVEVTLSEEEIARIESTTEEVGKCDFEWDVELKDANGEVVAISHNVYQMRKIGA</sequence>
<accession>A0A418XY62</accession>
<dbReference type="InterPro" id="IPR027961">
    <property type="entry name" value="DUF4442"/>
</dbReference>
<reference evidence="1 2" key="1">
    <citation type="submission" date="2018-09" db="EMBL/GenBank/DDBJ databases">
        <title>Alcanivorax profundi sp. nov., isolated from 1000 m-depth seawater of the Mariana Trench.</title>
        <authorList>
            <person name="Liu J."/>
        </authorList>
    </citation>
    <scope>NUCLEOTIDE SEQUENCE [LARGE SCALE GENOMIC DNA]</scope>
    <source>
        <strain evidence="1 2">MTEO17</strain>
    </source>
</reference>
<keyword evidence="2" id="KW-1185">Reference proteome</keyword>
<dbReference type="AlphaFoldDB" id="A0A418XY62"/>
<gene>
    <name evidence="1" type="ORF">D4A39_05580</name>
</gene>
<dbReference type="SUPFAM" id="SSF54637">
    <property type="entry name" value="Thioesterase/thiol ester dehydrase-isomerase"/>
    <property type="match status" value="1"/>
</dbReference>
<dbReference type="RefSeq" id="WP_022985280.1">
    <property type="nucleotide sequence ID" value="NZ_CAXGPP010000008.1"/>
</dbReference>
<evidence type="ECO:0000313" key="2">
    <source>
        <dbReference type="Proteomes" id="UP000283734"/>
    </source>
</evidence>
<dbReference type="OrthoDB" id="3173842at2"/>
<organism evidence="1 2">
    <name type="scientific">Alcanivorax profundi</name>
    <dbReference type="NCBI Taxonomy" id="2338368"/>
    <lineage>
        <taxon>Bacteria</taxon>
        <taxon>Pseudomonadati</taxon>
        <taxon>Pseudomonadota</taxon>
        <taxon>Gammaproteobacteria</taxon>
        <taxon>Oceanospirillales</taxon>
        <taxon>Alcanivoracaceae</taxon>
        <taxon>Alcanivorax</taxon>
    </lineage>
</organism>
<comment type="caution">
    <text evidence="1">The sequence shown here is derived from an EMBL/GenBank/DDBJ whole genome shotgun (WGS) entry which is preliminary data.</text>
</comment>
<protein>
    <submittedName>
        <fullName evidence="1">DUF4442 domain-containing protein</fullName>
    </submittedName>
</protein>
<dbReference type="InterPro" id="IPR029069">
    <property type="entry name" value="HotDog_dom_sf"/>
</dbReference>
<dbReference type="EMBL" id="QYYA01000002">
    <property type="protein sequence ID" value="RJG17963.1"/>
    <property type="molecule type" value="Genomic_DNA"/>
</dbReference>
<dbReference type="CDD" id="cd03443">
    <property type="entry name" value="PaaI_thioesterase"/>
    <property type="match status" value="1"/>
</dbReference>
<evidence type="ECO:0000313" key="1">
    <source>
        <dbReference type="EMBL" id="RJG17963.1"/>
    </source>
</evidence>
<dbReference type="Pfam" id="PF14539">
    <property type="entry name" value="DUF4442"/>
    <property type="match status" value="1"/>
</dbReference>
<proteinExistence type="predicted"/>
<dbReference type="Proteomes" id="UP000283734">
    <property type="component" value="Unassembled WGS sequence"/>
</dbReference>
<name>A0A418XY62_9GAMM</name>
<dbReference type="Gene3D" id="3.10.129.10">
    <property type="entry name" value="Hotdog Thioesterase"/>
    <property type="match status" value="1"/>
</dbReference>